<reference evidence="12" key="1">
    <citation type="submission" date="2009-12" db="EMBL/GenBank/DDBJ databases">
        <title>The Genome Sequence of Anolis carolinensis (Green Anole Lizard).</title>
        <authorList>
            <consortium name="The Genome Sequencing Platform"/>
            <person name="Di Palma F."/>
            <person name="Alfoldi J."/>
            <person name="Heiman D."/>
            <person name="Young S."/>
            <person name="Grabherr M."/>
            <person name="Johnson J."/>
            <person name="Lander E.S."/>
            <person name="Lindblad-Toh K."/>
        </authorList>
    </citation>
    <scope>NUCLEOTIDE SEQUENCE [LARGE SCALE GENOMIC DNA]</scope>
    <source>
        <strain evidence="12">JBL SC #1</strain>
    </source>
</reference>
<dbReference type="InterPro" id="IPR013087">
    <property type="entry name" value="Znf_C2H2_type"/>
</dbReference>
<feature type="domain" description="C2H2-type" evidence="10">
    <location>
        <begin position="220"/>
        <end position="247"/>
    </location>
</feature>
<feature type="region of interest" description="Disordered" evidence="9">
    <location>
        <begin position="1"/>
        <end position="24"/>
    </location>
</feature>
<dbReference type="PROSITE" id="PS50157">
    <property type="entry name" value="ZINC_FINGER_C2H2_2"/>
    <property type="match status" value="5"/>
</dbReference>
<dbReference type="SUPFAM" id="SSF47353">
    <property type="entry name" value="Retrovirus capsid dimerization domain-like"/>
    <property type="match status" value="1"/>
</dbReference>
<dbReference type="Gene3D" id="3.30.160.60">
    <property type="entry name" value="Classic Zinc Finger"/>
    <property type="match status" value="5"/>
</dbReference>
<evidence type="ECO:0000313" key="13">
    <source>
        <dbReference type="Proteomes" id="UP000001646"/>
    </source>
</evidence>
<protein>
    <submittedName>
        <fullName evidence="12">Uncharacterized protein</fullName>
    </submittedName>
</protein>
<dbReference type="InterPro" id="IPR003309">
    <property type="entry name" value="SCAN_dom"/>
</dbReference>
<evidence type="ECO:0000256" key="1">
    <source>
        <dbReference type="ARBA" id="ARBA00004123"/>
    </source>
</evidence>
<keyword evidence="4" id="KW-0677">Repeat</keyword>
<dbReference type="GO" id="GO:0000978">
    <property type="term" value="F:RNA polymerase II cis-regulatory region sequence-specific DNA binding"/>
    <property type="evidence" value="ECO:0000318"/>
    <property type="project" value="GO_Central"/>
</dbReference>
<reference evidence="12" key="2">
    <citation type="submission" date="2025-08" db="UniProtKB">
        <authorList>
            <consortium name="Ensembl"/>
        </authorList>
    </citation>
    <scope>IDENTIFICATION</scope>
</reference>
<dbReference type="PROSITE" id="PS50804">
    <property type="entry name" value="SCAN_BOX"/>
    <property type="match status" value="1"/>
</dbReference>
<dbReference type="GO" id="GO:0006357">
    <property type="term" value="P:regulation of transcription by RNA polymerase II"/>
    <property type="evidence" value="ECO:0000318"/>
    <property type="project" value="GO_Central"/>
</dbReference>
<keyword evidence="3" id="KW-0479">Metal-binding</keyword>
<keyword evidence="7" id="KW-0539">Nucleus</keyword>
<reference evidence="12" key="3">
    <citation type="submission" date="2025-09" db="UniProtKB">
        <authorList>
            <consortium name="Ensembl"/>
        </authorList>
    </citation>
    <scope>IDENTIFICATION</scope>
</reference>
<dbReference type="FunFam" id="3.30.160.60:FF:001753">
    <property type="entry name" value="Si:ch211-119o8.6"/>
    <property type="match status" value="1"/>
</dbReference>
<evidence type="ECO:0000256" key="2">
    <source>
        <dbReference type="ARBA" id="ARBA00006991"/>
    </source>
</evidence>
<keyword evidence="6" id="KW-0862">Zinc</keyword>
<dbReference type="GO" id="GO:0005634">
    <property type="term" value="C:nucleus"/>
    <property type="evidence" value="ECO:0007669"/>
    <property type="project" value="UniProtKB-SubCell"/>
</dbReference>
<organism evidence="12 13">
    <name type="scientific">Anolis carolinensis</name>
    <name type="common">Green anole</name>
    <name type="synonym">American chameleon</name>
    <dbReference type="NCBI Taxonomy" id="28377"/>
    <lineage>
        <taxon>Eukaryota</taxon>
        <taxon>Metazoa</taxon>
        <taxon>Chordata</taxon>
        <taxon>Craniata</taxon>
        <taxon>Vertebrata</taxon>
        <taxon>Euteleostomi</taxon>
        <taxon>Lepidosauria</taxon>
        <taxon>Squamata</taxon>
        <taxon>Bifurcata</taxon>
        <taxon>Unidentata</taxon>
        <taxon>Episquamata</taxon>
        <taxon>Toxicofera</taxon>
        <taxon>Iguania</taxon>
        <taxon>Dactyloidae</taxon>
        <taxon>Anolis</taxon>
    </lineage>
</organism>
<dbReference type="Proteomes" id="UP000001646">
    <property type="component" value="Unplaced"/>
</dbReference>
<evidence type="ECO:0000313" key="12">
    <source>
        <dbReference type="Ensembl" id="ENSACAP00000038732.1"/>
    </source>
</evidence>
<feature type="domain" description="SCAN box" evidence="11">
    <location>
        <begin position="53"/>
        <end position="130"/>
    </location>
</feature>
<dbReference type="GeneTree" id="ENSGT00940000154715"/>
<dbReference type="SMART" id="SM00355">
    <property type="entry name" value="ZnF_C2H2"/>
    <property type="match status" value="5"/>
</dbReference>
<dbReference type="InterPro" id="IPR036236">
    <property type="entry name" value="Znf_C2H2_sf"/>
</dbReference>
<dbReference type="CDD" id="cd07936">
    <property type="entry name" value="SCAN"/>
    <property type="match status" value="1"/>
</dbReference>
<dbReference type="Pfam" id="PF00096">
    <property type="entry name" value="zf-C2H2"/>
    <property type="match status" value="4"/>
</dbReference>
<comment type="similarity">
    <text evidence="2">Belongs to the krueppel C2H2-type zinc-finger protein family.</text>
</comment>
<dbReference type="PROSITE" id="PS00028">
    <property type="entry name" value="ZINC_FINGER_C2H2_1"/>
    <property type="match status" value="5"/>
</dbReference>
<accession>A0A803TU42</accession>
<dbReference type="Pfam" id="PF02023">
    <property type="entry name" value="SCAN"/>
    <property type="match status" value="1"/>
</dbReference>
<dbReference type="InParanoid" id="A0A803TU42"/>
<dbReference type="SMART" id="SM00431">
    <property type="entry name" value="SCAN"/>
    <property type="match status" value="1"/>
</dbReference>
<dbReference type="GO" id="GO:0008270">
    <property type="term" value="F:zinc ion binding"/>
    <property type="evidence" value="ECO:0007669"/>
    <property type="project" value="UniProtKB-KW"/>
</dbReference>
<keyword evidence="5 8" id="KW-0863">Zinc-finger</keyword>
<evidence type="ECO:0000256" key="9">
    <source>
        <dbReference type="SAM" id="MobiDB-lite"/>
    </source>
</evidence>
<dbReference type="Gene3D" id="1.10.4020.10">
    <property type="entry name" value="DNA breaking-rejoining enzymes"/>
    <property type="match status" value="1"/>
</dbReference>
<evidence type="ECO:0000256" key="4">
    <source>
        <dbReference type="ARBA" id="ARBA00022737"/>
    </source>
</evidence>
<evidence type="ECO:0000259" key="11">
    <source>
        <dbReference type="PROSITE" id="PS50804"/>
    </source>
</evidence>
<dbReference type="SUPFAM" id="SSF57667">
    <property type="entry name" value="beta-beta-alpha zinc fingers"/>
    <property type="match status" value="3"/>
</dbReference>
<feature type="domain" description="C2H2-type" evidence="10">
    <location>
        <begin position="248"/>
        <end position="275"/>
    </location>
</feature>
<dbReference type="AlphaFoldDB" id="A0A803TU42"/>
<feature type="domain" description="C2H2-type" evidence="10">
    <location>
        <begin position="304"/>
        <end position="331"/>
    </location>
</feature>
<evidence type="ECO:0000256" key="8">
    <source>
        <dbReference type="PROSITE-ProRule" id="PRU00042"/>
    </source>
</evidence>
<name>A0A803TU42_ANOCA</name>
<dbReference type="FunFam" id="3.30.160.60:FF:002343">
    <property type="entry name" value="Zinc finger protein 33A"/>
    <property type="match status" value="2"/>
</dbReference>
<dbReference type="InterPro" id="IPR038269">
    <property type="entry name" value="SCAN_sf"/>
</dbReference>
<dbReference type="FunFam" id="1.10.4020.10:FF:000005">
    <property type="entry name" value="Uncharacterized protein"/>
    <property type="match status" value="1"/>
</dbReference>
<feature type="domain" description="C2H2-type" evidence="10">
    <location>
        <begin position="332"/>
        <end position="354"/>
    </location>
</feature>
<feature type="domain" description="C2H2-type" evidence="10">
    <location>
        <begin position="276"/>
        <end position="303"/>
    </location>
</feature>
<proteinExistence type="inferred from homology"/>
<dbReference type="PANTHER" id="PTHR23226:SF377">
    <property type="entry name" value="ZINC FINGER AND SCAN DOMAIN-CONTAINING PROTEIN 20"/>
    <property type="match status" value="1"/>
</dbReference>
<evidence type="ECO:0000256" key="5">
    <source>
        <dbReference type="ARBA" id="ARBA00022771"/>
    </source>
</evidence>
<evidence type="ECO:0000256" key="7">
    <source>
        <dbReference type="ARBA" id="ARBA00023242"/>
    </source>
</evidence>
<evidence type="ECO:0000259" key="10">
    <source>
        <dbReference type="PROSITE" id="PS50157"/>
    </source>
</evidence>
<dbReference type="GO" id="GO:0000981">
    <property type="term" value="F:DNA-binding transcription factor activity, RNA polymerase II-specific"/>
    <property type="evidence" value="ECO:0000318"/>
    <property type="project" value="GO_Central"/>
</dbReference>
<sequence length="370" mass="43283">MEPKVKMEEPNQTSPEEGREPCTMWGRRRVGFPGRMGQEALEEKEFSTDLQCQRFRRFRFQEALGPREVCSRLHSLCRLWLKPEEHTKAEMVDLVLLEQFLAVLPAEMERWVRECGAETSSQAVALAEGFLLSRMEEEKVGSRWRRRTQELLHQVRDLFRATGNRLVSESSFLHEDSYLNGDSTIRIEKGQHKCHQLEESFGSSMHLTNYGKPKVVDKPYKCLECGKCYHLKGSLSTHQKSHFGEKPYKCLECGKSFYRKDSLKLHQYTHREEMPYTCLMCRKGFVLKSNLTRHEMHHRGEKPYKCLECGKGYSDKRNLIGHEMKHRGEKPYKCLECGKGYSRKYLLTAHRSIHGRVWEDRKESGPADTS</sequence>
<comment type="subcellular location">
    <subcellularLocation>
        <location evidence="1">Nucleus</location>
    </subcellularLocation>
</comment>
<dbReference type="FunFam" id="3.30.160.60:FF:001430">
    <property type="entry name" value="Uncharacterized protein"/>
    <property type="match status" value="1"/>
</dbReference>
<keyword evidence="13" id="KW-1185">Reference proteome</keyword>
<dbReference type="PANTHER" id="PTHR23226">
    <property type="entry name" value="ZINC FINGER AND SCAN DOMAIN-CONTAINING"/>
    <property type="match status" value="1"/>
</dbReference>
<evidence type="ECO:0000256" key="3">
    <source>
        <dbReference type="ARBA" id="ARBA00022723"/>
    </source>
</evidence>
<dbReference type="Ensembl" id="ENSACAT00000050288.1">
    <property type="protein sequence ID" value="ENSACAP00000038732.1"/>
    <property type="gene ID" value="ENSACAG00000044789.1"/>
</dbReference>
<evidence type="ECO:0000256" key="6">
    <source>
        <dbReference type="ARBA" id="ARBA00022833"/>
    </source>
</evidence>
<dbReference type="FunFam" id="3.30.160.60:FF:001812">
    <property type="entry name" value="Uncharacterized protein"/>
    <property type="match status" value="1"/>
</dbReference>